<protein>
    <submittedName>
        <fullName evidence="1">Uncharacterized protein</fullName>
    </submittedName>
</protein>
<dbReference type="Proteomes" id="UP000006038">
    <property type="component" value="Unassembled WGS sequence"/>
</dbReference>
<sequence>MASVMARQTTYCIRGSFRASSICEVNENMRHPAGDSHTFFERPLPLNCTPATQTTPTGSFAKFCVTRSWVEAMLGDQSIHLPKRDARSAPM</sequence>
<evidence type="ECO:0000313" key="1">
    <source>
        <dbReference type="EnsemblPlants" id="OB02G14330.1"/>
    </source>
</evidence>
<reference evidence="1" key="1">
    <citation type="submission" date="2013-04" db="UniProtKB">
        <authorList>
            <consortium name="EnsemblPlants"/>
        </authorList>
    </citation>
    <scope>IDENTIFICATION</scope>
</reference>
<evidence type="ECO:0000313" key="2">
    <source>
        <dbReference type="Proteomes" id="UP000006038"/>
    </source>
</evidence>
<organism evidence="1">
    <name type="scientific">Oryza brachyantha</name>
    <name type="common">malo sina</name>
    <dbReference type="NCBI Taxonomy" id="4533"/>
    <lineage>
        <taxon>Eukaryota</taxon>
        <taxon>Viridiplantae</taxon>
        <taxon>Streptophyta</taxon>
        <taxon>Embryophyta</taxon>
        <taxon>Tracheophyta</taxon>
        <taxon>Spermatophyta</taxon>
        <taxon>Magnoliopsida</taxon>
        <taxon>Liliopsida</taxon>
        <taxon>Poales</taxon>
        <taxon>Poaceae</taxon>
        <taxon>BOP clade</taxon>
        <taxon>Oryzoideae</taxon>
        <taxon>Oryzeae</taxon>
        <taxon>Oryzinae</taxon>
        <taxon>Oryza</taxon>
    </lineage>
</organism>
<proteinExistence type="predicted"/>
<dbReference type="HOGENOM" id="CLU_2430961_0_0_1"/>
<accession>J3L9W6</accession>
<dbReference type="AlphaFoldDB" id="J3L9W6"/>
<dbReference type="EnsemblPlants" id="OB02G14330.1">
    <property type="protein sequence ID" value="OB02G14330.1"/>
    <property type="gene ID" value="OB02G14330"/>
</dbReference>
<keyword evidence="2" id="KW-1185">Reference proteome</keyword>
<dbReference type="eggNOG" id="ENOG502R709">
    <property type="taxonomic scope" value="Eukaryota"/>
</dbReference>
<dbReference type="Gramene" id="OB02G14330.1">
    <property type="protein sequence ID" value="OB02G14330.1"/>
    <property type="gene ID" value="OB02G14330"/>
</dbReference>
<name>J3L9W6_ORYBR</name>